<dbReference type="EMBL" id="AGEG01000015">
    <property type="protein sequence ID" value="EHR36400.1"/>
    <property type="molecule type" value="Genomic_DNA"/>
</dbReference>
<dbReference type="Gene3D" id="3.40.109.10">
    <property type="entry name" value="NADH Oxidase"/>
    <property type="match status" value="1"/>
</dbReference>
<dbReference type="SUPFAM" id="SSF55469">
    <property type="entry name" value="FMN-dependent nitroreductase-like"/>
    <property type="match status" value="1"/>
</dbReference>
<dbReference type="RefSeq" id="WP_006309618.1">
    <property type="nucleotide sequence ID" value="NZ_JH601133.1"/>
</dbReference>
<feature type="domain" description="Nitroreductase" evidence="1">
    <location>
        <begin position="9"/>
        <end position="178"/>
    </location>
</feature>
<gene>
    <name evidence="2" type="ORF">HMPREF9708_01406</name>
</gene>
<protein>
    <recommendedName>
        <fullName evidence="1">Nitroreductase domain-containing protein</fullName>
    </recommendedName>
</protein>
<name>H3NKL7_9LACT</name>
<evidence type="ECO:0000313" key="2">
    <source>
        <dbReference type="EMBL" id="EHR36400.1"/>
    </source>
</evidence>
<dbReference type="GO" id="GO:0016491">
    <property type="term" value="F:oxidoreductase activity"/>
    <property type="evidence" value="ECO:0007669"/>
    <property type="project" value="InterPro"/>
</dbReference>
<dbReference type="InterPro" id="IPR029479">
    <property type="entry name" value="Nitroreductase"/>
</dbReference>
<sequence>MSELLTSLAKRRSVYQFENRLNHQPEELASTIGQAVMAAPSAFNSQTSRIVLVTGSKNHKVWELIRQAQEPLLDEDSGGDFYRMVFDTGQNAAASLIFFEDQAAVEANIPANPERQTLYKEKNAAITQYTAWLVLADLGYGACLQHFNIGAKEGYDQSIKDLLQVPDSWELNAQMPFGLLKDLPDAKEKLPIDQIIQIQD</sequence>
<dbReference type="PANTHER" id="PTHR43035">
    <property type="entry name" value="FATTY ACID REPRESSION MUTANT PROTEIN 2-RELATED"/>
    <property type="match status" value="1"/>
</dbReference>
<dbReference type="PATRIC" id="fig|883113.3.peg.1403"/>
<evidence type="ECO:0000313" key="3">
    <source>
        <dbReference type="Proteomes" id="UP000006190"/>
    </source>
</evidence>
<dbReference type="InterPro" id="IPR033877">
    <property type="entry name" value="Frm2/Hbn1"/>
</dbReference>
<dbReference type="GO" id="GO:0034599">
    <property type="term" value="P:cellular response to oxidative stress"/>
    <property type="evidence" value="ECO:0007669"/>
    <property type="project" value="InterPro"/>
</dbReference>
<dbReference type="Pfam" id="PF00881">
    <property type="entry name" value="Nitroreductase"/>
    <property type="match status" value="1"/>
</dbReference>
<proteinExistence type="predicted"/>
<dbReference type="Proteomes" id="UP000006190">
    <property type="component" value="Unassembled WGS sequence"/>
</dbReference>
<comment type="caution">
    <text evidence="2">The sequence shown here is derived from an EMBL/GenBank/DDBJ whole genome shotgun (WGS) entry which is preliminary data.</text>
</comment>
<organism evidence="2 3">
    <name type="scientific">Facklamia languida CCUG 37842</name>
    <dbReference type="NCBI Taxonomy" id="883113"/>
    <lineage>
        <taxon>Bacteria</taxon>
        <taxon>Bacillati</taxon>
        <taxon>Bacillota</taxon>
        <taxon>Bacilli</taxon>
        <taxon>Lactobacillales</taxon>
        <taxon>Aerococcaceae</taxon>
        <taxon>Facklamia</taxon>
    </lineage>
</organism>
<dbReference type="HOGENOM" id="CLU_073125_1_0_9"/>
<keyword evidence="3" id="KW-1185">Reference proteome</keyword>
<accession>H3NKL7</accession>
<evidence type="ECO:0000259" key="1">
    <source>
        <dbReference type="Pfam" id="PF00881"/>
    </source>
</evidence>
<dbReference type="eggNOG" id="COG3560">
    <property type="taxonomic scope" value="Bacteria"/>
</dbReference>
<dbReference type="AlphaFoldDB" id="H3NKL7"/>
<reference evidence="2 3" key="1">
    <citation type="submission" date="2012-01" db="EMBL/GenBank/DDBJ databases">
        <title>The Genome Sequence of Facklamia languida CCUG 37842.</title>
        <authorList>
            <consortium name="The Broad Institute Genome Sequencing Platform"/>
            <person name="Earl A."/>
            <person name="Ward D."/>
            <person name="Feldgarden M."/>
            <person name="Gevers D."/>
            <person name="Huys G."/>
            <person name="Young S.K."/>
            <person name="Zeng Q."/>
            <person name="Gargeya S."/>
            <person name="Fitzgerald M."/>
            <person name="Haas B."/>
            <person name="Abouelleil A."/>
            <person name="Alvarado L."/>
            <person name="Arachchi H.M."/>
            <person name="Berlin A."/>
            <person name="Chapman S.B."/>
            <person name="Gearin G."/>
            <person name="Goldberg J."/>
            <person name="Griggs A."/>
            <person name="Gujja S."/>
            <person name="Hansen M."/>
            <person name="Heiman D."/>
            <person name="Howarth C."/>
            <person name="Larimer J."/>
            <person name="Lui A."/>
            <person name="MacDonald P.J.P."/>
            <person name="McCowen C."/>
            <person name="Montmayeur A."/>
            <person name="Murphy C."/>
            <person name="Neiman D."/>
            <person name="Pearson M."/>
            <person name="Priest M."/>
            <person name="Roberts A."/>
            <person name="Saif S."/>
            <person name="Shea T."/>
            <person name="Sisk P."/>
            <person name="Stolte C."/>
            <person name="Sykes S."/>
            <person name="Wortman J."/>
            <person name="Nusbaum C."/>
            <person name="Birren B."/>
        </authorList>
    </citation>
    <scope>NUCLEOTIDE SEQUENCE [LARGE SCALE GENOMIC DNA]</scope>
    <source>
        <strain evidence="2 3">CCUG 37842</strain>
    </source>
</reference>
<dbReference type="InterPro" id="IPR000415">
    <property type="entry name" value="Nitroreductase-like"/>
</dbReference>
<dbReference type="PANTHER" id="PTHR43035:SF1">
    <property type="entry name" value="FATTY ACID REPRESSION MUTANT PROTEIN 2-RELATED"/>
    <property type="match status" value="1"/>
</dbReference>